<feature type="transmembrane region" description="Helical" evidence="1">
    <location>
        <begin position="37"/>
        <end position="57"/>
    </location>
</feature>
<reference evidence="2 3" key="1">
    <citation type="submission" date="2024-05" db="EMBL/GenBank/DDBJ databases">
        <title>Microbispora sp.ZYX-F-249.</title>
        <authorList>
            <person name="Xie H."/>
        </authorList>
    </citation>
    <scope>NUCLEOTIDE SEQUENCE [LARGE SCALE GENOMIC DNA]</scope>
    <source>
        <strain evidence="2 3">ZYX-F-249</strain>
    </source>
</reference>
<keyword evidence="1" id="KW-1133">Transmembrane helix</keyword>
<organism evidence="2 3">
    <name type="scientific">Microbispora maris</name>
    <dbReference type="NCBI Taxonomy" id="3144104"/>
    <lineage>
        <taxon>Bacteria</taxon>
        <taxon>Bacillati</taxon>
        <taxon>Actinomycetota</taxon>
        <taxon>Actinomycetes</taxon>
        <taxon>Streptosporangiales</taxon>
        <taxon>Streptosporangiaceae</taxon>
        <taxon>Microbispora</taxon>
    </lineage>
</organism>
<evidence type="ECO:0000313" key="3">
    <source>
        <dbReference type="Proteomes" id="UP001447516"/>
    </source>
</evidence>
<sequence>MRGWRPVWGGGGVAVAALAALGVYLSQVGLDKADKLASVIGLFVALVGLGVAVYGLTTERRGGGVRQRAEATGRGRVFQAGRDINAGSARRLGGSDDADAVGGTAAGAAHPVWQQATAIEDGQVDQAGRDIGTR</sequence>
<proteinExistence type="predicted"/>
<dbReference type="Proteomes" id="UP001447516">
    <property type="component" value="Unassembled WGS sequence"/>
</dbReference>
<comment type="caution">
    <text evidence="2">The sequence shown here is derived from an EMBL/GenBank/DDBJ whole genome shotgun (WGS) entry which is preliminary data.</text>
</comment>
<evidence type="ECO:0000256" key="1">
    <source>
        <dbReference type="SAM" id="Phobius"/>
    </source>
</evidence>
<keyword evidence="3" id="KW-1185">Reference proteome</keyword>
<accession>A0ABV0AX18</accession>
<keyword evidence="1" id="KW-0472">Membrane</keyword>
<name>A0ABV0AX18_9ACTN</name>
<feature type="transmembrane region" description="Helical" evidence="1">
    <location>
        <begin position="7"/>
        <end position="25"/>
    </location>
</feature>
<keyword evidence="1" id="KW-0812">Transmembrane</keyword>
<protein>
    <submittedName>
        <fullName evidence="2">Uncharacterized protein</fullName>
    </submittedName>
</protein>
<dbReference type="EMBL" id="JBDJAW010000038">
    <property type="protein sequence ID" value="MEN3539804.1"/>
    <property type="molecule type" value="Genomic_DNA"/>
</dbReference>
<evidence type="ECO:0000313" key="2">
    <source>
        <dbReference type="EMBL" id="MEN3539804.1"/>
    </source>
</evidence>
<gene>
    <name evidence="2" type="ORF">AAH991_32170</name>
</gene>
<dbReference type="RefSeq" id="WP_346229683.1">
    <property type="nucleotide sequence ID" value="NZ_JBDJAW010000038.1"/>
</dbReference>